<keyword evidence="1" id="KW-0812">Transmembrane</keyword>
<feature type="transmembrane region" description="Helical" evidence="1">
    <location>
        <begin position="47"/>
        <end position="66"/>
    </location>
</feature>
<evidence type="ECO:0000313" key="2">
    <source>
        <dbReference type="EMBL" id="OEE31028.1"/>
    </source>
</evidence>
<dbReference type="eggNOG" id="ENOG5031NCD">
    <property type="taxonomic scope" value="Bacteria"/>
</dbReference>
<name>A0A1E5BAU0_9VIBR</name>
<dbReference type="AlphaFoldDB" id="A0A1E5BAU0"/>
<reference evidence="2 3" key="1">
    <citation type="journal article" date="2012" name="Science">
        <title>Ecological populations of bacteria act as socially cohesive units of antibiotic production and resistance.</title>
        <authorList>
            <person name="Cordero O.X."/>
            <person name="Wildschutte H."/>
            <person name="Kirkup B."/>
            <person name="Proehl S."/>
            <person name="Ngo L."/>
            <person name="Hussain F."/>
            <person name="Le Roux F."/>
            <person name="Mincer T."/>
            <person name="Polz M.F."/>
        </authorList>
    </citation>
    <scope>NUCLEOTIDE SEQUENCE [LARGE SCALE GENOMIC DNA]</scope>
    <source>
        <strain evidence="2 3">ZF-129</strain>
    </source>
</reference>
<proteinExistence type="predicted"/>
<dbReference type="Proteomes" id="UP000094741">
    <property type="component" value="Unassembled WGS sequence"/>
</dbReference>
<dbReference type="InterPro" id="IPR045644">
    <property type="entry name" value="DUF6404"/>
</dbReference>
<accession>A0A1E5BAU0</accession>
<dbReference type="RefSeq" id="WP_017039490.1">
    <property type="nucleotide sequence ID" value="NZ_AJYQ02000132.1"/>
</dbReference>
<keyword evidence="1" id="KW-0472">Membrane</keyword>
<protein>
    <submittedName>
        <fullName evidence="2">Uncharacterized protein</fullName>
    </submittedName>
</protein>
<dbReference type="EMBL" id="AJYQ02000132">
    <property type="protein sequence ID" value="OEE31028.1"/>
    <property type="molecule type" value="Genomic_DNA"/>
</dbReference>
<gene>
    <name evidence="2" type="ORF">A1QO_14545</name>
</gene>
<evidence type="ECO:0000256" key="1">
    <source>
        <dbReference type="SAM" id="Phobius"/>
    </source>
</evidence>
<keyword evidence="1" id="KW-1133">Transmembrane helix</keyword>
<dbReference type="Pfam" id="PF19942">
    <property type="entry name" value="DUF6404"/>
    <property type="match status" value="1"/>
</dbReference>
<evidence type="ECO:0000313" key="3">
    <source>
        <dbReference type="Proteomes" id="UP000094741"/>
    </source>
</evidence>
<sequence length="118" mass="13870">MDKAKFIQQHLIEKGVPADLTRPTPFIWSKYKDVSKKPLVFQSPMKVLLIHGLLMGLVWGSLMWIITWNTEPERWKTYVISSAMFGIVMGLINVFRIVKARKKLGEKSWENWCKQNYE</sequence>
<feature type="transmembrane region" description="Helical" evidence="1">
    <location>
        <begin position="78"/>
        <end position="98"/>
    </location>
</feature>
<organism evidence="2 3">
    <name type="scientific">Vibrio genomosp. F10 str. ZF-129</name>
    <dbReference type="NCBI Taxonomy" id="1187848"/>
    <lineage>
        <taxon>Bacteria</taxon>
        <taxon>Pseudomonadati</taxon>
        <taxon>Pseudomonadota</taxon>
        <taxon>Gammaproteobacteria</taxon>
        <taxon>Vibrionales</taxon>
        <taxon>Vibrionaceae</taxon>
        <taxon>Vibrio</taxon>
    </lineage>
</organism>
<dbReference type="OrthoDB" id="5878290at2"/>
<comment type="caution">
    <text evidence="2">The sequence shown here is derived from an EMBL/GenBank/DDBJ whole genome shotgun (WGS) entry which is preliminary data.</text>
</comment>